<protein>
    <submittedName>
        <fullName evidence="3">Glycosyltransferase family 9 protein</fullName>
    </submittedName>
</protein>
<evidence type="ECO:0000256" key="1">
    <source>
        <dbReference type="ARBA" id="ARBA00022676"/>
    </source>
</evidence>
<dbReference type="PANTHER" id="PTHR30160:SF1">
    <property type="entry name" value="LIPOPOLYSACCHARIDE 1,2-N-ACETYLGLUCOSAMINETRANSFERASE-RELATED"/>
    <property type="match status" value="1"/>
</dbReference>
<keyword evidence="1" id="KW-0328">Glycosyltransferase</keyword>
<dbReference type="Proteomes" id="UP001549691">
    <property type="component" value="Unassembled WGS sequence"/>
</dbReference>
<dbReference type="InterPro" id="IPR051199">
    <property type="entry name" value="LPS_LOS_Heptosyltrfase"/>
</dbReference>
<dbReference type="Gene3D" id="3.40.50.2000">
    <property type="entry name" value="Glycogen Phosphorylase B"/>
    <property type="match status" value="2"/>
</dbReference>
<sequence length="358" mass="39403">MKKILVIRRDNIGDLVCTTPLIRALRQRYPAAQIDALVNSYNLPVVTHNPDLNLACAYTKAKHRAADESLIGVSWRRLRLMWRLRRTHYDLIVLANGGCLKRPLRLAKLIGAQHVLGFYDASVAGAELIDLRVTEPSPRTGHEVEHLFSLLAPLEIQPPAGPQVLAPDPAERQRALNSLQAQPWFQSRPTLAVHISARKPSQRWPVAHFAECLKTLAAQRDVQFMLFWSPGDENNPMHPGDDQKAAAIRAELPADFPLLPWPTSHLQELIGGLSVCQGMLCSDGGAMHIGAALGLPIACFFGQSDVTTWRPWGVDYRVMQPESHDVSDVSCAEALAALDELWPAIAARGGCAVEPHPA</sequence>
<evidence type="ECO:0000313" key="4">
    <source>
        <dbReference type="Proteomes" id="UP001549691"/>
    </source>
</evidence>
<dbReference type="CDD" id="cd03789">
    <property type="entry name" value="GT9_LPS_heptosyltransferase"/>
    <property type="match status" value="1"/>
</dbReference>
<dbReference type="RefSeq" id="WP_354599686.1">
    <property type="nucleotide sequence ID" value="NZ_JBEWZI010000003.1"/>
</dbReference>
<organism evidence="3 4">
    <name type="scientific">Uliginosibacterium flavum</name>
    <dbReference type="NCBI Taxonomy" id="1396831"/>
    <lineage>
        <taxon>Bacteria</taxon>
        <taxon>Pseudomonadati</taxon>
        <taxon>Pseudomonadota</taxon>
        <taxon>Betaproteobacteria</taxon>
        <taxon>Rhodocyclales</taxon>
        <taxon>Zoogloeaceae</taxon>
        <taxon>Uliginosibacterium</taxon>
    </lineage>
</organism>
<keyword evidence="4" id="KW-1185">Reference proteome</keyword>
<dbReference type="InterPro" id="IPR002201">
    <property type="entry name" value="Glyco_trans_9"/>
</dbReference>
<proteinExistence type="predicted"/>
<accession>A0ABV2TH15</accession>
<name>A0ABV2TH15_9RHOO</name>
<evidence type="ECO:0000313" key="3">
    <source>
        <dbReference type="EMBL" id="MET7013222.1"/>
    </source>
</evidence>
<comment type="caution">
    <text evidence="3">The sequence shown here is derived from an EMBL/GenBank/DDBJ whole genome shotgun (WGS) entry which is preliminary data.</text>
</comment>
<reference evidence="3 4" key="1">
    <citation type="submission" date="2024-07" db="EMBL/GenBank/DDBJ databases">
        <title>Uliginosibacterium flavum JJ3220;KACC:17644.</title>
        <authorList>
            <person name="Kim M.K."/>
        </authorList>
    </citation>
    <scope>NUCLEOTIDE SEQUENCE [LARGE SCALE GENOMIC DNA]</scope>
    <source>
        <strain evidence="3 4">KACC:17644</strain>
    </source>
</reference>
<dbReference type="EMBL" id="JBEWZI010000003">
    <property type="protein sequence ID" value="MET7013222.1"/>
    <property type="molecule type" value="Genomic_DNA"/>
</dbReference>
<evidence type="ECO:0000256" key="2">
    <source>
        <dbReference type="ARBA" id="ARBA00022679"/>
    </source>
</evidence>
<dbReference type="PANTHER" id="PTHR30160">
    <property type="entry name" value="TETRAACYLDISACCHARIDE 4'-KINASE-RELATED"/>
    <property type="match status" value="1"/>
</dbReference>
<dbReference type="Pfam" id="PF01075">
    <property type="entry name" value="Glyco_transf_9"/>
    <property type="match status" value="1"/>
</dbReference>
<keyword evidence="2" id="KW-0808">Transferase</keyword>
<gene>
    <name evidence="3" type="ORF">ABXR19_03410</name>
</gene>
<dbReference type="SUPFAM" id="SSF53756">
    <property type="entry name" value="UDP-Glycosyltransferase/glycogen phosphorylase"/>
    <property type="match status" value="1"/>
</dbReference>